<evidence type="ECO:0008006" key="3">
    <source>
        <dbReference type="Google" id="ProtNLM"/>
    </source>
</evidence>
<evidence type="ECO:0000313" key="1">
    <source>
        <dbReference type="EMBL" id="SEO88192.1"/>
    </source>
</evidence>
<dbReference type="Pfam" id="PF06042">
    <property type="entry name" value="NTP_transf_6"/>
    <property type="match status" value="1"/>
</dbReference>
<dbReference type="PANTHER" id="PTHR39166">
    <property type="entry name" value="BLL1166 PROTEIN"/>
    <property type="match status" value="1"/>
</dbReference>
<dbReference type="Proteomes" id="UP000199300">
    <property type="component" value="Unassembled WGS sequence"/>
</dbReference>
<evidence type="ECO:0000313" key="2">
    <source>
        <dbReference type="Proteomes" id="UP000199300"/>
    </source>
</evidence>
<dbReference type="STRING" id="872970.SAMN04488134_11555"/>
<organism evidence="1 2">
    <name type="scientific">Amphibacillus marinus</name>
    <dbReference type="NCBI Taxonomy" id="872970"/>
    <lineage>
        <taxon>Bacteria</taxon>
        <taxon>Bacillati</taxon>
        <taxon>Bacillota</taxon>
        <taxon>Bacilli</taxon>
        <taxon>Bacillales</taxon>
        <taxon>Bacillaceae</taxon>
        <taxon>Amphibacillus</taxon>
    </lineage>
</organism>
<reference evidence="1 2" key="1">
    <citation type="submission" date="2016-10" db="EMBL/GenBank/DDBJ databases">
        <authorList>
            <person name="de Groot N.N."/>
        </authorList>
    </citation>
    <scope>NUCLEOTIDE SEQUENCE [LARGE SCALE GENOMIC DNA]</scope>
    <source>
        <strain evidence="1 2">CGMCC 1.10434</strain>
    </source>
</reference>
<dbReference type="EMBL" id="FODJ01000015">
    <property type="protein sequence ID" value="SEO88192.1"/>
    <property type="molecule type" value="Genomic_DNA"/>
</dbReference>
<proteinExistence type="predicted"/>
<dbReference type="PANTHER" id="PTHR39166:SF1">
    <property type="entry name" value="BLL1166 PROTEIN"/>
    <property type="match status" value="1"/>
</dbReference>
<dbReference type="AlphaFoldDB" id="A0A1H8TBB9"/>
<gene>
    <name evidence="1" type="ORF">SAMN04488134_11555</name>
</gene>
<dbReference type="InterPro" id="IPR009267">
    <property type="entry name" value="NTP_transf_6"/>
</dbReference>
<keyword evidence="2" id="KW-1185">Reference proteome</keyword>
<accession>A0A1H8TBB9</accession>
<protein>
    <recommendedName>
        <fullName evidence="3">Nucleotidyltransferase family protein</fullName>
    </recommendedName>
</protein>
<name>A0A1H8TBB9_9BACI</name>
<sequence>MLSSEKDIIDIIQQDERMMAIINAADQLGLTDWSVCAGFVRSKIWDTQHNHKQPTPLQDIDVVYFNPNNISEAAEKALEDALRRIISDVPWSVKNQARMHLKNNFPPYCSTEDAISKFPETATALGITMDECHKLVLIAPHGIEDAIAMKLRPTPHFRTSESRKAIFYKRVHQKNWQAHWPMVSIANE</sequence>